<feature type="chain" id="PRO_5003138148" description="Outer membrane protein beta-barrel domain-containing protein" evidence="1">
    <location>
        <begin position="28"/>
        <end position="255"/>
    </location>
</feature>
<keyword evidence="4" id="KW-1185">Reference proteome</keyword>
<dbReference type="InterPro" id="IPR025665">
    <property type="entry name" value="Beta-barrel_OMP_2"/>
</dbReference>
<name>E0NPR7_9BACT</name>
<dbReference type="HOGENOM" id="CLU_082712_0_0_10"/>
<evidence type="ECO:0000313" key="4">
    <source>
        <dbReference type="Proteomes" id="UP000004394"/>
    </source>
</evidence>
<dbReference type="EMBL" id="AEEI01000007">
    <property type="protein sequence ID" value="EFM02899.1"/>
    <property type="molecule type" value="Genomic_DNA"/>
</dbReference>
<reference evidence="3" key="1">
    <citation type="submission" date="2010-07" db="EMBL/GenBank/DDBJ databases">
        <authorList>
            <person name="Muzny D."/>
            <person name="Qin X."/>
            <person name="Deng J."/>
            <person name="Jiang H."/>
            <person name="Liu Y."/>
            <person name="Qu J."/>
            <person name="Song X.-Z."/>
            <person name="Zhang L."/>
            <person name="Thornton R."/>
            <person name="Coyle M."/>
            <person name="Francisco L."/>
            <person name="Jackson L."/>
            <person name="Javaid M."/>
            <person name="Korchina V."/>
            <person name="Kovar C."/>
            <person name="Mata R."/>
            <person name="Mathew T."/>
            <person name="Ngo R."/>
            <person name="Nguyen L."/>
            <person name="Nguyen N."/>
            <person name="Okwuonu G."/>
            <person name="Ongeri F."/>
            <person name="Pham C."/>
            <person name="Simmons D."/>
            <person name="Wilczek-Boney K."/>
            <person name="Hale W."/>
            <person name="Jakkamsetti A."/>
            <person name="Pham P."/>
            <person name="Ruth R."/>
            <person name="San Lucas F."/>
            <person name="Warren J."/>
            <person name="Zhang J."/>
            <person name="Zhao Z."/>
            <person name="Zhou C."/>
            <person name="Zhu D."/>
            <person name="Lee S."/>
            <person name="Bess C."/>
            <person name="Blankenburg K."/>
            <person name="Forbes L."/>
            <person name="Fu Q."/>
            <person name="Gubbala S."/>
            <person name="Hirani K."/>
            <person name="Jayaseelan J.C."/>
            <person name="Lara F."/>
            <person name="Munidasa M."/>
            <person name="Palculict T."/>
            <person name="Patil S."/>
            <person name="Pu L.-L."/>
            <person name="Saada N."/>
            <person name="Tang L."/>
            <person name="Weissenberger G."/>
            <person name="Zhu Y."/>
            <person name="Hemphill L."/>
            <person name="Shang Y."/>
            <person name="Youmans B."/>
            <person name="Ayvaz T."/>
            <person name="Ross M."/>
            <person name="Santibanez J."/>
            <person name="Aqrawi P."/>
            <person name="Gross S."/>
            <person name="Joshi V."/>
            <person name="Fowler G."/>
            <person name="Nazareth L."/>
            <person name="Reid J."/>
            <person name="Worley K."/>
            <person name="Petrosino J."/>
            <person name="Highlander S."/>
            <person name="Gibbs R."/>
        </authorList>
    </citation>
    <scope>NUCLEOTIDE SEQUENCE [LARGE SCALE GENOMIC DNA]</scope>
    <source>
        <strain evidence="3">DSM 16973</strain>
    </source>
</reference>
<evidence type="ECO:0000256" key="1">
    <source>
        <dbReference type="SAM" id="SignalP"/>
    </source>
</evidence>
<accession>E0NPR7</accession>
<feature type="signal peptide" evidence="1">
    <location>
        <begin position="1"/>
        <end position="27"/>
    </location>
</feature>
<feature type="domain" description="Outer membrane protein beta-barrel" evidence="2">
    <location>
        <begin position="33"/>
        <end position="220"/>
    </location>
</feature>
<organism evidence="3 4">
    <name type="scientific">Hoylesella marshii DSM 16973 = JCM 13450</name>
    <dbReference type="NCBI Taxonomy" id="862515"/>
    <lineage>
        <taxon>Bacteria</taxon>
        <taxon>Pseudomonadati</taxon>
        <taxon>Bacteroidota</taxon>
        <taxon>Bacteroidia</taxon>
        <taxon>Bacteroidales</taxon>
        <taxon>Prevotellaceae</taxon>
        <taxon>Hoylesella</taxon>
    </lineage>
</organism>
<dbReference type="BioCyc" id="PMAR862515-HMP:GMOO-174-MONOMER"/>
<dbReference type="Proteomes" id="UP000004394">
    <property type="component" value="Unassembled WGS sequence"/>
</dbReference>
<dbReference type="Pfam" id="PF13568">
    <property type="entry name" value="OMP_b-brl_2"/>
    <property type="match status" value="1"/>
</dbReference>
<proteinExistence type="predicted"/>
<gene>
    <name evidence="3" type="ORF">HMPREF0658_0168</name>
</gene>
<sequence length="255" mass="29453">MKRMKKQLIRYIFLSAMCMMIAFSVVAQERTVQNRPYTDLRPFHFGILVGTHLQDLEFHNIGVQQVVNGGGTPSEMLISTDQDRWDAGFTVGVLGELRLNDYFAFRVAPALYFGTRHLTLRNHTQTAATGRLVEQQQELKTAYISTACDIIYAAQRFNNRRPYVMLGVNPMVNLSGKSQDYIKLKRYDLFLEAGIGCDFYLPFFKLRPELKFLYGLTNSLDTRHADELKDKAMRVYTNSVDRSHSKMIVLTFYFE</sequence>
<keyword evidence="1" id="KW-0732">Signal</keyword>
<dbReference type="STRING" id="862515.HMPREF0658_0168"/>
<protein>
    <recommendedName>
        <fullName evidence="2">Outer membrane protein beta-barrel domain-containing protein</fullName>
    </recommendedName>
</protein>
<evidence type="ECO:0000259" key="2">
    <source>
        <dbReference type="Pfam" id="PF13568"/>
    </source>
</evidence>
<dbReference type="AlphaFoldDB" id="E0NPR7"/>
<evidence type="ECO:0000313" key="3">
    <source>
        <dbReference type="EMBL" id="EFM02899.1"/>
    </source>
</evidence>
<dbReference type="eggNOG" id="ENOG502Z7U1">
    <property type="taxonomic scope" value="Bacteria"/>
</dbReference>
<comment type="caution">
    <text evidence="3">The sequence shown here is derived from an EMBL/GenBank/DDBJ whole genome shotgun (WGS) entry which is preliminary data.</text>
</comment>